<accession>A0A6B0TZM6</accession>
<dbReference type="AlphaFoldDB" id="A0A6B0TZM6"/>
<dbReference type="EMBL" id="GIFC01002645">
    <property type="protein sequence ID" value="MXU84728.1"/>
    <property type="molecule type" value="Transcribed_RNA"/>
</dbReference>
<sequence>MCLFLIAYCSLCHFFCMQSILSSNSASVLLTGRMHLWWCVLPTEGHRSQCLGILLPGCLQPVKTDVQCMRQARLPCRSLRMQ</sequence>
<feature type="signal peptide" evidence="1">
    <location>
        <begin position="1"/>
        <end position="22"/>
    </location>
</feature>
<evidence type="ECO:0000313" key="2">
    <source>
        <dbReference type="EMBL" id="MXU84728.1"/>
    </source>
</evidence>
<name>A0A6B0TZM6_IXORI</name>
<organism evidence="2">
    <name type="scientific">Ixodes ricinus</name>
    <name type="common">Common tick</name>
    <name type="synonym">Acarus ricinus</name>
    <dbReference type="NCBI Taxonomy" id="34613"/>
    <lineage>
        <taxon>Eukaryota</taxon>
        <taxon>Metazoa</taxon>
        <taxon>Ecdysozoa</taxon>
        <taxon>Arthropoda</taxon>
        <taxon>Chelicerata</taxon>
        <taxon>Arachnida</taxon>
        <taxon>Acari</taxon>
        <taxon>Parasitiformes</taxon>
        <taxon>Ixodida</taxon>
        <taxon>Ixodoidea</taxon>
        <taxon>Ixodidae</taxon>
        <taxon>Ixodinae</taxon>
        <taxon>Ixodes</taxon>
    </lineage>
</organism>
<feature type="chain" id="PRO_5025590102" evidence="1">
    <location>
        <begin position="23"/>
        <end position="82"/>
    </location>
</feature>
<evidence type="ECO:0000256" key="1">
    <source>
        <dbReference type="SAM" id="SignalP"/>
    </source>
</evidence>
<proteinExistence type="predicted"/>
<protein>
    <submittedName>
        <fullName evidence="2">Putative secreted protein</fullName>
    </submittedName>
</protein>
<keyword evidence="1" id="KW-0732">Signal</keyword>
<reference evidence="2" key="1">
    <citation type="submission" date="2019-12" db="EMBL/GenBank/DDBJ databases">
        <title>An insight into the sialome of adult female Ixodes ricinus ticks feeding for 6 days.</title>
        <authorList>
            <person name="Perner J."/>
            <person name="Ribeiro J.M.C."/>
        </authorList>
    </citation>
    <scope>NUCLEOTIDE SEQUENCE</scope>
    <source>
        <strain evidence="2">Semi-engorged</strain>
        <tissue evidence="2">Salivary glands</tissue>
    </source>
</reference>